<organism evidence="3 4">
    <name type="scientific">Heterobasidion irregulare (strain TC 32-1)</name>
    <dbReference type="NCBI Taxonomy" id="747525"/>
    <lineage>
        <taxon>Eukaryota</taxon>
        <taxon>Fungi</taxon>
        <taxon>Dikarya</taxon>
        <taxon>Basidiomycota</taxon>
        <taxon>Agaricomycotina</taxon>
        <taxon>Agaricomycetes</taxon>
        <taxon>Russulales</taxon>
        <taxon>Bondarzewiaceae</taxon>
        <taxon>Heterobasidion</taxon>
        <taxon>Heterobasidion annosum species complex</taxon>
    </lineage>
</organism>
<dbReference type="GeneID" id="20674525"/>
<keyword evidence="4" id="KW-1185">Reference proteome</keyword>
<dbReference type="FunCoup" id="W4KMN4">
    <property type="interactions" value="196"/>
</dbReference>
<dbReference type="GO" id="GO:0005634">
    <property type="term" value="C:nucleus"/>
    <property type="evidence" value="ECO:0007669"/>
    <property type="project" value="TreeGrafter"/>
</dbReference>
<dbReference type="Proteomes" id="UP000030671">
    <property type="component" value="Unassembled WGS sequence"/>
</dbReference>
<evidence type="ECO:0000313" key="3">
    <source>
        <dbReference type="EMBL" id="ETW86645.1"/>
    </source>
</evidence>
<dbReference type="RefSeq" id="XP_009540648.1">
    <property type="nucleotide sequence ID" value="XM_009542353.1"/>
</dbReference>
<dbReference type="EMBL" id="KI925454">
    <property type="protein sequence ID" value="ETW86645.1"/>
    <property type="molecule type" value="Genomic_DNA"/>
</dbReference>
<protein>
    <recommendedName>
        <fullName evidence="5">Exonuclease V</fullName>
    </recommendedName>
</protein>
<dbReference type="eggNOG" id="KOG4760">
    <property type="taxonomic scope" value="Eukaryota"/>
</dbReference>
<proteinExistence type="inferred from homology"/>
<comment type="similarity">
    <text evidence="1">Belongs to the EXO5 family.</text>
</comment>
<dbReference type="GO" id="GO:0036297">
    <property type="term" value="P:interstrand cross-link repair"/>
    <property type="evidence" value="ECO:0007669"/>
    <property type="project" value="TreeGrafter"/>
</dbReference>
<feature type="region of interest" description="Disordered" evidence="2">
    <location>
        <begin position="23"/>
        <end position="47"/>
    </location>
</feature>
<dbReference type="PANTHER" id="PTHR14464">
    <property type="entry name" value="EXONUCLEASE V"/>
    <property type="match status" value="1"/>
</dbReference>
<feature type="region of interest" description="Disordered" evidence="2">
    <location>
        <begin position="454"/>
        <end position="478"/>
    </location>
</feature>
<name>W4KMN4_HETIT</name>
<evidence type="ECO:0000256" key="2">
    <source>
        <dbReference type="SAM" id="MobiDB-lite"/>
    </source>
</evidence>
<dbReference type="OrthoDB" id="354769at2759"/>
<feature type="region of interest" description="Disordered" evidence="2">
    <location>
        <begin position="111"/>
        <end position="138"/>
    </location>
</feature>
<dbReference type="Pfam" id="PF09810">
    <property type="entry name" value="Exo5"/>
    <property type="match status" value="2"/>
</dbReference>
<evidence type="ECO:0000256" key="1">
    <source>
        <dbReference type="ARBA" id="ARBA00009797"/>
    </source>
</evidence>
<dbReference type="KEGG" id="hir:HETIRDRAFT_431294"/>
<feature type="region of interest" description="Disordered" evidence="2">
    <location>
        <begin position="588"/>
        <end position="610"/>
    </location>
</feature>
<evidence type="ECO:0008006" key="5">
    <source>
        <dbReference type="Google" id="ProtNLM"/>
    </source>
</evidence>
<accession>W4KMN4</accession>
<evidence type="ECO:0000313" key="4">
    <source>
        <dbReference type="Proteomes" id="UP000030671"/>
    </source>
</evidence>
<dbReference type="InterPro" id="IPR019190">
    <property type="entry name" value="EXOV"/>
</dbReference>
<feature type="region of interest" description="Disordered" evidence="2">
    <location>
        <begin position="285"/>
        <end position="365"/>
    </location>
</feature>
<dbReference type="PANTHER" id="PTHR14464:SF4">
    <property type="entry name" value="EXONUCLEASE V"/>
    <property type="match status" value="1"/>
</dbReference>
<gene>
    <name evidence="3" type="ORF">HETIRDRAFT_431294</name>
</gene>
<dbReference type="GO" id="GO:0045145">
    <property type="term" value="F:single-stranded DNA 5'-3' DNA exonuclease activity"/>
    <property type="evidence" value="ECO:0007669"/>
    <property type="project" value="InterPro"/>
</dbReference>
<reference evidence="3 4" key="1">
    <citation type="journal article" date="2012" name="New Phytol.">
        <title>Insight into trade-off between wood decay and parasitism from the genome of a fungal forest pathogen.</title>
        <authorList>
            <person name="Olson A."/>
            <person name="Aerts A."/>
            <person name="Asiegbu F."/>
            <person name="Belbahri L."/>
            <person name="Bouzid O."/>
            <person name="Broberg A."/>
            <person name="Canback B."/>
            <person name="Coutinho P.M."/>
            <person name="Cullen D."/>
            <person name="Dalman K."/>
            <person name="Deflorio G."/>
            <person name="van Diepen L.T."/>
            <person name="Dunand C."/>
            <person name="Duplessis S."/>
            <person name="Durling M."/>
            <person name="Gonthier P."/>
            <person name="Grimwood J."/>
            <person name="Fossdal C.G."/>
            <person name="Hansson D."/>
            <person name="Henrissat B."/>
            <person name="Hietala A."/>
            <person name="Himmelstrand K."/>
            <person name="Hoffmeister D."/>
            <person name="Hogberg N."/>
            <person name="James T.Y."/>
            <person name="Karlsson M."/>
            <person name="Kohler A."/>
            <person name="Kues U."/>
            <person name="Lee Y.H."/>
            <person name="Lin Y.C."/>
            <person name="Lind M."/>
            <person name="Lindquist E."/>
            <person name="Lombard V."/>
            <person name="Lucas S."/>
            <person name="Lunden K."/>
            <person name="Morin E."/>
            <person name="Murat C."/>
            <person name="Park J."/>
            <person name="Raffaello T."/>
            <person name="Rouze P."/>
            <person name="Salamov A."/>
            <person name="Schmutz J."/>
            <person name="Solheim H."/>
            <person name="Stahlberg J."/>
            <person name="Velez H."/>
            <person name="de Vries R.P."/>
            <person name="Wiebenga A."/>
            <person name="Woodward S."/>
            <person name="Yakovlev I."/>
            <person name="Garbelotto M."/>
            <person name="Martin F."/>
            <person name="Grigoriev I.V."/>
            <person name="Stenlid J."/>
        </authorList>
    </citation>
    <scope>NUCLEOTIDE SEQUENCE [LARGE SCALE GENOMIC DNA]</scope>
    <source>
        <strain evidence="3 4">TC 32-1</strain>
    </source>
</reference>
<dbReference type="GO" id="GO:0005739">
    <property type="term" value="C:mitochondrion"/>
    <property type="evidence" value="ECO:0007669"/>
    <property type="project" value="TreeGrafter"/>
</dbReference>
<sequence length="685" mass="75577">MDPQSPDEYDAYNLSEFTADELASIDDRAPTTPLHHVPLSARSRRASSPDSYDAYALVELTAADLAALDASTPQQTATLALALACLGRGDGASGGPRIAVELEDDADFASDSPLKGGYASGRRDGGKARGPQVEWSQRSPFDRHRRWKGIFSVSDLVAPVWCEVQYDYGLRQSRARDLDRRPSTVVTREGKTIVVAKEVAASNDKITQRGRKIHKNLEKMVKPVEVEIKASTNTERWALRLVNMLASLDSILEFGYTREIPVFGITHNELVVGIVDEIRWKPISEADSKSSPSRKRPPSPTQNTSRDRKKSWSPPLFPPQPPAVSDDAHAPLTSHSSPSPHRTHRFHLLDTKTRRTRNLPSDDDSLSSRLQLMLYHRLLTNLLSPDFPFAAFWQRCPDVSPTVQLSDTFLAQAGLVATPMRCLDDLARSWQASVSAMNVDGVSPRLEIVYLAQQNRKVSPEKPPNGKSESKNGEDISEQEALDLERAILESLKQEYMDHTDVLVADFPVVETGQEQLTDVAALETGVESADRLENVVEAALDLQENGDVVAGDIQKSCYAEAAEPSMVVVSGDVPCEGTMCTVGDVESTVPTPTVTPPNEAGGSSSQERGPRFIGEKIFNMDDQLLDAHLTSILKFWHGTRAPKGVEIKQTSRCYTCEYMDGCEWRERKAFDADTAQKGKKKQKL</sequence>
<dbReference type="AlphaFoldDB" id="W4KMN4"/>
<dbReference type="HOGENOM" id="CLU_013225_2_0_1"/>
<dbReference type="InParanoid" id="W4KMN4"/>